<name>A0ABV8SM40_9GAMM</name>
<dbReference type="EMBL" id="JBHSDU010000001">
    <property type="protein sequence ID" value="MFC4307983.1"/>
    <property type="molecule type" value="Genomic_DNA"/>
</dbReference>
<feature type="compositionally biased region" description="Basic residues" evidence="1">
    <location>
        <begin position="1"/>
        <end position="16"/>
    </location>
</feature>
<reference evidence="3" key="1">
    <citation type="journal article" date="2019" name="Int. J. Syst. Evol. Microbiol.">
        <title>The Global Catalogue of Microorganisms (GCM) 10K type strain sequencing project: providing services to taxonomists for standard genome sequencing and annotation.</title>
        <authorList>
            <consortium name="The Broad Institute Genomics Platform"/>
            <consortium name="The Broad Institute Genome Sequencing Center for Infectious Disease"/>
            <person name="Wu L."/>
            <person name="Ma J."/>
        </authorList>
    </citation>
    <scope>NUCLEOTIDE SEQUENCE [LARGE SCALE GENOMIC DNA]</scope>
    <source>
        <strain evidence="3">CGMCC 1.10759</strain>
    </source>
</reference>
<gene>
    <name evidence="2" type="ORF">ACFPN2_02715</name>
</gene>
<feature type="compositionally biased region" description="Basic and acidic residues" evidence="1">
    <location>
        <begin position="26"/>
        <end position="48"/>
    </location>
</feature>
<feature type="region of interest" description="Disordered" evidence="1">
    <location>
        <begin position="1"/>
        <end position="48"/>
    </location>
</feature>
<dbReference type="Proteomes" id="UP001595904">
    <property type="component" value="Unassembled WGS sequence"/>
</dbReference>
<sequence length="93" mass="10291">MKKKSAPARAGKGKKKNVGELQRQALDARKRAESAKQEARDAKTRAREARKLFKEAKKVAKKARAELEGLSKKLKKLLGPDATLKGKPKKRSA</sequence>
<comment type="caution">
    <text evidence="2">The sequence shown here is derived from an EMBL/GenBank/DDBJ whole genome shotgun (WGS) entry which is preliminary data.</text>
</comment>
<evidence type="ECO:0000313" key="3">
    <source>
        <dbReference type="Proteomes" id="UP001595904"/>
    </source>
</evidence>
<evidence type="ECO:0000313" key="2">
    <source>
        <dbReference type="EMBL" id="MFC4307983.1"/>
    </source>
</evidence>
<feature type="region of interest" description="Disordered" evidence="1">
    <location>
        <begin position="69"/>
        <end position="93"/>
    </location>
</feature>
<dbReference type="RefSeq" id="WP_380594720.1">
    <property type="nucleotide sequence ID" value="NZ_JBHSDU010000001.1"/>
</dbReference>
<evidence type="ECO:0000256" key="1">
    <source>
        <dbReference type="SAM" id="MobiDB-lite"/>
    </source>
</evidence>
<dbReference type="Pfam" id="PF11839">
    <property type="entry name" value="Alanine_zipper"/>
    <property type="match status" value="1"/>
</dbReference>
<accession>A0ABV8SM40</accession>
<protein>
    <submittedName>
        <fullName evidence="2">Alanine-zipper protein</fullName>
    </submittedName>
</protein>
<dbReference type="InterPro" id="IPR021793">
    <property type="entry name" value="Oprl"/>
</dbReference>
<keyword evidence="3" id="KW-1185">Reference proteome</keyword>
<proteinExistence type="predicted"/>
<organism evidence="2 3">
    <name type="scientific">Steroidobacter flavus</name>
    <dbReference type="NCBI Taxonomy" id="1842136"/>
    <lineage>
        <taxon>Bacteria</taxon>
        <taxon>Pseudomonadati</taxon>
        <taxon>Pseudomonadota</taxon>
        <taxon>Gammaproteobacteria</taxon>
        <taxon>Steroidobacterales</taxon>
        <taxon>Steroidobacteraceae</taxon>
        <taxon>Steroidobacter</taxon>
    </lineage>
</organism>